<name>A0A087TGM3_STEMI</name>
<evidence type="ECO:0000313" key="2">
    <source>
        <dbReference type="Proteomes" id="UP000054359"/>
    </source>
</evidence>
<protein>
    <submittedName>
        <fullName evidence="1">Uncharacterized protein</fullName>
    </submittedName>
</protein>
<dbReference type="EMBL" id="KK115140">
    <property type="protein sequence ID" value="KFM64262.1"/>
    <property type="molecule type" value="Genomic_DNA"/>
</dbReference>
<proteinExistence type="predicted"/>
<sequence>MENRSLALRHVSEALQLDSNGFHQAAFAKYLQSLHILTTYLNDLFIALGFSKMLEKNREVNQVLCMIHECSDRVSVIINNRESSTIQTKVQPSFAGSSSLTETSMIENTTSGKFSVFEKLQDENMKLLKNYQRRLEITNDKCIKTNLKLEFERRLAENAILAKKKYDIVSFVILAEL</sequence>
<evidence type="ECO:0000313" key="1">
    <source>
        <dbReference type="EMBL" id="KFM64262.1"/>
    </source>
</evidence>
<gene>
    <name evidence="1" type="ORF">X975_23766</name>
</gene>
<dbReference type="OrthoDB" id="6435251at2759"/>
<feature type="non-terminal residue" evidence="1">
    <location>
        <position position="177"/>
    </location>
</feature>
<keyword evidence="2" id="KW-1185">Reference proteome</keyword>
<dbReference type="Proteomes" id="UP000054359">
    <property type="component" value="Unassembled WGS sequence"/>
</dbReference>
<accession>A0A087TGM3</accession>
<dbReference type="AlphaFoldDB" id="A0A087TGM3"/>
<reference evidence="1 2" key="1">
    <citation type="submission" date="2013-11" db="EMBL/GenBank/DDBJ databases">
        <title>Genome sequencing of Stegodyphus mimosarum.</title>
        <authorList>
            <person name="Bechsgaard J."/>
        </authorList>
    </citation>
    <scope>NUCLEOTIDE SEQUENCE [LARGE SCALE GENOMIC DNA]</scope>
</reference>
<organism evidence="1 2">
    <name type="scientific">Stegodyphus mimosarum</name>
    <name type="common">African social velvet spider</name>
    <dbReference type="NCBI Taxonomy" id="407821"/>
    <lineage>
        <taxon>Eukaryota</taxon>
        <taxon>Metazoa</taxon>
        <taxon>Ecdysozoa</taxon>
        <taxon>Arthropoda</taxon>
        <taxon>Chelicerata</taxon>
        <taxon>Arachnida</taxon>
        <taxon>Araneae</taxon>
        <taxon>Araneomorphae</taxon>
        <taxon>Entelegynae</taxon>
        <taxon>Eresoidea</taxon>
        <taxon>Eresidae</taxon>
        <taxon>Stegodyphus</taxon>
    </lineage>
</organism>